<protein>
    <submittedName>
        <fullName evidence="1">Uncharacterized protein</fullName>
    </submittedName>
</protein>
<sequence>MALQTSLTLKRREEGNAEWILPVWCMAHRLELAVKDCFKSTYMDNVIELLESIYYFYKGSAKRFKEAKDIADLLGENFLKPEKANGTRWVDHKLKAVSILSFLKIGSL</sequence>
<dbReference type="SUPFAM" id="SSF53098">
    <property type="entry name" value="Ribonuclease H-like"/>
    <property type="match status" value="1"/>
</dbReference>
<reference evidence="1" key="1">
    <citation type="submission" date="2022-11" db="EMBL/GenBank/DDBJ databases">
        <title>Centuries of genome instability and evolution in soft-shell clam transmissible cancer (bioRxiv).</title>
        <authorList>
            <person name="Hart S.F.M."/>
            <person name="Yonemitsu M.A."/>
            <person name="Giersch R.M."/>
            <person name="Beal B.F."/>
            <person name="Arriagada G."/>
            <person name="Davis B.W."/>
            <person name="Ostrander E.A."/>
            <person name="Goff S.P."/>
            <person name="Metzger M.J."/>
        </authorList>
    </citation>
    <scope>NUCLEOTIDE SEQUENCE</scope>
    <source>
        <strain evidence="1">MELC-2E11</strain>
        <tissue evidence="1">Siphon/mantle</tissue>
    </source>
</reference>
<dbReference type="InterPro" id="IPR012337">
    <property type="entry name" value="RNaseH-like_sf"/>
</dbReference>
<organism evidence="1 2">
    <name type="scientific">Mya arenaria</name>
    <name type="common">Soft-shell clam</name>
    <dbReference type="NCBI Taxonomy" id="6604"/>
    <lineage>
        <taxon>Eukaryota</taxon>
        <taxon>Metazoa</taxon>
        <taxon>Spiralia</taxon>
        <taxon>Lophotrochozoa</taxon>
        <taxon>Mollusca</taxon>
        <taxon>Bivalvia</taxon>
        <taxon>Autobranchia</taxon>
        <taxon>Heteroconchia</taxon>
        <taxon>Euheterodonta</taxon>
        <taxon>Imparidentia</taxon>
        <taxon>Neoheterodontei</taxon>
        <taxon>Myida</taxon>
        <taxon>Myoidea</taxon>
        <taxon>Myidae</taxon>
        <taxon>Mya</taxon>
    </lineage>
</organism>
<keyword evidence="2" id="KW-1185">Reference proteome</keyword>
<evidence type="ECO:0000313" key="1">
    <source>
        <dbReference type="EMBL" id="WAR30073.1"/>
    </source>
</evidence>
<dbReference type="Proteomes" id="UP001164746">
    <property type="component" value="Chromosome 16"/>
</dbReference>
<evidence type="ECO:0000313" key="2">
    <source>
        <dbReference type="Proteomes" id="UP001164746"/>
    </source>
</evidence>
<dbReference type="PANTHER" id="PTHR46880">
    <property type="entry name" value="RAS-ASSOCIATING DOMAIN-CONTAINING PROTEIN"/>
    <property type="match status" value="1"/>
</dbReference>
<gene>
    <name evidence="1" type="ORF">MAR_003641</name>
</gene>
<dbReference type="EMBL" id="CP111027">
    <property type="protein sequence ID" value="WAR30073.1"/>
    <property type="molecule type" value="Genomic_DNA"/>
</dbReference>
<accession>A0ABY7G6M9</accession>
<name>A0ABY7G6M9_MYAAR</name>
<proteinExistence type="predicted"/>
<dbReference type="PANTHER" id="PTHR46880:SF9">
    <property type="entry name" value="ZINC FINGER PROTEIN 862"/>
    <property type="match status" value="1"/>
</dbReference>